<evidence type="ECO:0000313" key="2">
    <source>
        <dbReference type="EMBL" id="JAE27325.1"/>
    </source>
</evidence>
<keyword evidence="2" id="KW-0378">Hydrolase</keyword>
<feature type="region of interest" description="Disordered" evidence="1">
    <location>
        <begin position="1"/>
        <end position="31"/>
    </location>
</feature>
<dbReference type="AlphaFoldDB" id="A0A0A9GQ90"/>
<protein>
    <submittedName>
        <fullName evidence="2">ATP-dependent RNA helicase DDX23</fullName>
    </submittedName>
</protein>
<reference evidence="2" key="2">
    <citation type="journal article" date="2015" name="Data Brief">
        <title>Shoot transcriptome of the giant reed, Arundo donax.</title>
        <authorList>
            <person name="Barrero R.A."/>
            <person name="Guerrero F.D."/>
            <person name="Moolhuijzen P."/>
            <person name="Goolsby J.A."/>
            <person name="Tidwell J."/>
            <person name="Bellgard S.E."/>
            <person name="Bellgard M.I."/>
        </authorList>
    </citation>
    <scope>NUCLEOTIDE SEQUENCE</scope>
    <source>
        <tissue evidence="2">Shoot tissue taken approximately 20 cm above the soil surface</tissue>
    </source>
</reference>
<evidence type="ECO:0000256" key="1">
    <source>
        <dbReference type="SAM" id="MobiDB-lite"/>
    </source>
</evidence>
<keyword evidence="2" id="KW-0547">Nucleotide-binding</keyword>
<accession>A0A0A9GQ90</accession>
<keyword evidence="2" id="KW-0347">Helicase</keyword>
<proteinExistence type="predicted"/>
<sequence length="31" mass="3495">MALRQGHQQPVAQSPYLSSYQPHQEQHSCTG</sequence>
<reference evidence="2" key="1">
    <citation type="submission" date="2014-09" db="EMBL/GenBank/DDBJ databases">
        <authorList>
            <person name="Magalhaes I.L.F."/>
            <person name="Oliveira U."/>
            <person name="Santos F.R."/>
            <person name="Vidigal T.H.D.A."/>
            <person name="Brescovit A.D."/>
            <person name="Santos A.J."/>
        </authorList>
    </citation>
    <scope>NUCLEOTIDE SEQUENCE</scope>
    <source>
        <tissue evidence="2">Shoot tissue taken approximately 20 cm above the soil surface</tissue>
    </source>
</reference>
<keyword evidence="2" id="KW-0067">ATP-binding</keyword>
<name>A0A0A9GQ90_ARUDO</name>
<dbReference type="GO" id="GO:0004386">
    <property type="term" value="F:helicase activity"/>
    <property type="evidence" value="ECO:0007669"/>
    <property type="project" value="UniProtKB-KW"/>
</dbReference>
<organism evidence="2">
    <name type="scientific">Arundo donax</name>
    <name type="common">Giant reed</name>
    <name type="synonym">Donax arundinaceus</name>
    <dbReference type="NCBI Taxonomy" id="35708"/>
    <lineage>
        <taxon>Eukaryota</taxon>
        <taxon>Viridiplantae</taxon>
        <taxon>Streptophyta</taxon>
        <taxon>Embryophyta</taxon>
        <taxon>Tracheophyta</taxon>
        <taxon>Spermatophyta</taxon>
        <taxon>Magnoliopsida</taxon>
        <taxon>Liliopsida</taxon>
        <taxon>Poales</taxon>
        <taxon>Poaceae</taxon>
        <taxon>PACMAD clade</taxon>
        <taxon>Arundinoideae</taxon>
        <taxon>Arundineae</taxon>
        <taxon>Arundo</taxon>
    </lineage>
</organism>
<dbReference type="EMBL" id="GBRH01170571">
    <property type="protein sequence ID" value="JAE27325.1"/>
    <property type="molecule type" value="Transcribed_RNA"/>
</dbReference>